<feature type="region of interest" description="Disordered" evidence="1">
    <location>
        <begin position="113"/>
        <end position="193"/>
    </location>
</feature>
<name>A0A5B9QLW9_9BACT</name>
<evidence type="ECO:0000313" key="4">
    <source>
        <dbReference type="EMBL" id="QEG38600.1"/>
    </source>
</evidence>
<organism evidence="4 5">
    <name type="scientific">Roseimaritima ulvae</name>
    <dbReference type="NCBI Taxonomy" id="980254"/>
    <lineage>
        <taxon>Bacteria</taxon>
        <taxon>Pseudomonadati</taxon>
        <taxon>Planctomycetota</taxon>
        <taxon>Planctomycetia</taxon>
        <taxon>Pirellulales</taxon>
        <taxon>Pirellulaceae</taxon>
        <taxon>Roseimaritima</taxon>
    </lineage>
</organism>
<gene>
    <name evidence="4" type="primary">odhI_1</name>
    <name evidence="4" type="ORF">UC8_05570</name>
</gene>
<dbReference type="PROSITE" id="PS50006">
    <property type="entry name" value="FHA_DOMAIN"/>
    <property type="match status" value="1"/>
</dbReference>
<evidence type="ECO:0000256" key="2">
    <source>
        <dbReference type="SAM" id="Phobius"/>
    </source>
</evidence>
<accession>A0A5B9QLW9</accession>
<evidence type="ECO:0000259" key="3">
    <source>
        <dbReference type="PROSITE" id="PS50006"/>
    </source>
</evidence>
<feature type="domain" description="FHA" evidence="3">
    <location>
        <begin position="24"/>
        <end position="73"/>
    </location>
</feature>
<dbReference type="SMART" id="SM00240">
    <property type="entry name" value="FHA"/>
    <property type="match status" value="1"/>
</dbReference>
<protein>
    <submittedName>
        <fullName evidence="4">Oxoglutarate dehydrogenase inhibitor</fullName>
    </submittedName>
</protein>
<sequence>MKLRLEVCLDPQTRVDRTFDQTVMTAGRSRACDLVIAQSVVSSKHVRFHVGDTGLEVTDLGSANGTFVNDEPLRGTVSIDRGDLVRLGKSGPALRILDYAAPARAPEHAPLRVTPNVDHSAAPPASITPMPDRPSVFRHTQHGGGVVADGLRPHPSPAAADSRPAPPAPASRWHADATSQQHEQGNQSSSTTRMMVRQLEGQQKRWKAFAVGGVAGLGAVLLVLLLVLLAVFQRPSSMNAQQILADWRGSVFLVITQDGDEVSRATAFLVDRQGTFATNSHVTRGVERVLANGGQAMLISEAGELVFTIDAAITHPDYRDATDADVDLSRHYPDVGLLTVKDYDEKIRPVRLASRSRAQSLSPGTDLCFVGFPVFNRGDYLADKKQVIPRTGVGKIVRVCSYKEDNEGELRLIENDMSAQRGGASGSPIFDKDGQVVAILAGGILAAGDNPGVLPFCIRIDELHELLEQH</sequence>
<dbReference type="OrthoDB" id="249606at2"/>
<dbReference type="InterPro" id="IPR009003">
    <property type="entry name" value="Peptidase_S1_PA"/>
</dbReference>
<dbReference type="SUPFAM" id="SSF49879">
    <property type="entry name" value="SMAD/FHA domain"/>
    <property type="match status" value="1"/>
</dbReference>
<dbReference type="SUPFAM" id="SSF50494">
    <property type="entry name" value="Trypsin-like serine proteases"/>
    <property type="match status" value="1"/>
</dbReference>
<dbReference type="Pfam" id="PF13365">
    <property type="entry name" value="Trypsin_2"/>
    <property type="match status" value="1"/>
</dbReference>
<proteinExistence type="predicted"/>
<keyword evidence="5" id="KW-1185">Reference proteome</keyword>
<keyword evidence="2" id="KW-0472">Membrane</keyword>
<dbReference type="EMBL" id="CP042914">
    <property type="protein sequence ID" value="QEG38600.1"/>
    <property type="molecule type" value="Genomic_DNA"/>
</dbReference>
<dbReference type="Pfam" id="PF00498">
    <property type="entry name" value="FHA"/>
    <property type="match status" value="1"/>
</dbReference>
<dbReference type="Gene3D" id="2.60.200.20">
    <property type="match status" value="1"/>
</dbReference>
<dbReference type="InterPro" id="IPR000253">
    <property type="entry name" value="FHA_dom"/>
</dbReference>
<dbReference type="AlphaFoldDB" id="A0A5B9QLW9"/>
<dbReference type="Gene3D" id="2.40.10.120">
    <property type="match status" value="1"/>
</dbReference>
<keyword evidence="2" id="KW-0812">Transmembrane</keyword>
<dbReference type="CDD" id="cd00060">
    <property type="entry name" value="FHA"/>
    <property type="match status" value="1"/>
</dbReference>
<evidence type="ECO:0000256" key="1">
    <source>
        <dbReference type="SAM" id="MobiDB-lite"/>
    </source>
</evidence>
<keyword evidence="2" id="KW-1133">Transmembrane helix</keyword>
<dbReference type="KEGG" id="rul:UC8_05570"/>
<reference evidence="4 5" key="1">
    <citation type="submission" date="2019-08" db="EMBL/GenBank/DDBJ databases">
        <title>Deep-cultivation of Planctomycetes and their phenomic and genomic characterization uncovers novel biology.</title>
        <authorList>
            <person name="Wiegand S."/>
            <person name="Jogler M."/>
            <person name="Boedeker C."/>
            <person name="Pinto D."/>
            <person name="Vollmers J."/>
            <person name="Rivas-Marin E."/>
            <person name="Kohn T."/>
            <person name="Peeters S.H."/>
            <person name="Heuer A."/>
            <person name="Rast P."/>
            <person name="Oberbeckmann S."/>
            <person name="Bunk B."/>
            <person name="Jeske O."/>
            <person name="Meyerdierks A."/>
            <person name="Storesund J.E."/>
            <person name="Kallscheuer N."/>
            <person name="Luecker S."/>
            <person name="Lage O.M."/>
            <person name="Pohl T."/>
            <person name="Merkel B.J."/>
            <person name="Hornburger P."/>
            <person name="Mueller R.-W."/>
            <person name="Bruemmer F."/>
            <person name="Labrenz M."/>
            <person name="Spormann A.M."/>
            <person name="Op den Camp H."/>
            <person name="Overmann J."/>
            <person name="Amann R."/>
            <person name="Jetten M.S.M."/>
            <person name="Mascher T."/>
            <person name="Medema M.H."/>
            <person name="Devos D.P."/>
            <person name="Kaster A.-K."/>
            <person name="Ovreas L."/>
            <person name="Rohde M."/>
            <person name="Galperin M.Y."/>
            <person name="Jogler C."/>
        </authorList>
    </citation>
    <scope>NUCLEOTIDE SEQUENCE [LARGE SCALE GENOMIC DNA]</scope>
    <source>
        <strain evidence="4 5">UC8</strain>
    </source>
</reference>
<dbReference type="Proteomes" id="UP000325286">
    <property type="component" value="Chromosome"/>
</dbReference>
<dbReference type="RefSeq" id="WP_068141346.1">
    <property type="nucleotide sequence ID" value="NZ_CP042914.1"/>
</dbReference>
<feature type="compositionally biased region" description="Polar residues" evidence="1">
    <location>
        <begin position="177"/>
        <end position="193"/>
    </location>
</feature>
<dbReference type="InterPro" id="IPR008984">
    <property type="entry name" value="SMAD_FHA_dom_sf"/>
</dbReference>
<feature type="transmembrane region" description="Helical" evidence="2">
    <location>
        <begin position="208"/>
        <end position="232"/>
    </location>
</feature>
<evidence type="ECO:0000313" key="5">
    <source>
        <dbReference type="Proteomes" id="UP000325286"/>
    </source>
</evidence>